<proteinExistence type="predicted"/>
<name>A0A1G1YGC6_9BACT</name>
<dbReference type="AlphaFoldDB" id="A0A1G1YGC6"/>
<dbReference type="EMBL" id="MHIL01000020">
    <property type="protein sequence ID" value="OGY51294.1"/>
    <property type="molecule type" value="Genomic_DNA"/>
</dbReference>
<dbReference type="CDD" id="cd07750">
    <property type="entry name" value="PolyPPase_VTC_like"/>
    <property type="match status" value="1"/>
</dbReference>
<dbReference type="STRING" id="1797542.A3J59_02380"/>
<dbReference type="Pfam" id="PF09359">
    <property type="entry name" value="VTC"/>
    <property type="match status" value="1"/>
</dbReference>
<dbReference type="Proteomes" id="UP000177310">
    <property type="component" value="Unassembled WGS sequence"/>
</dbReference>
<evidence type="ECO:0000259" key="1">
    <source>
        <dbReference type="Pfam" id="PF09359"/>
    </source>
</evidence>
<reference evidence="2 3" key="1">
    <citation type="journal article" date="2016" name="Nat. Commun.">
        <title>Thousands of microbial genomes shed light on interconnected biogeochemical processes in an aquifer system.</title>
        <authorList>
            <person name="Anantharaman K."/>
            <person name="Brown C.T."/>
            <person name="Hug L.A."/>
            <person name="Sharon I."/>
            <person name="Castelle C.J."/>
            <person name="Probst A.J."/>
            <person name="Thomas B.C."/>
            <person name="Singh A."/>
            <person name="Wilkins M.J."/>
            <person name="Karaoz U."/>
            <person name="Brodie E.L."/>
            <person name="Williams K.H."/>
            <person name="Hubbard S.S."/>
            <person name="Banfield J.F."/>
        </authorList>
    </citation>
    <scope>NUCLEOTIDE SEQUENCE [LARGE SCALE GENOMIC DNA]</scope>
</reference>
<gene>
    <name evidence="2" type="ORF">A3J59_02380</name>
</gene>
<dbReference type="InterPro" id="IPR018966">
    <property type="entry name" value="VTC_domain"/>
</dbReference>
<dbReference type="InterPro" id="IPR042267">
    <property type="entry name" value="VTC_sf"/>
</dbReference>
<accession>A0A1G1YGC6</accession>
<dbReference type="GO" id="GO:0006799">
    <property type="term" value="P:polyphosphate biosynthetic process"/>
    <property type="evidence" value="ECO:0007669"/>
    <property type="project" value="UniProtKB-ARBA"/>
</dbReference>
<protein>
    <recommendedName>
        <fullName evidence="1">VTC domain-containing protein</fullName>
    </recommendedName>
</protein>
<evidence type="ECO:0000313" key="2">
    <source>
        <dbReference type="EMBL" id="OGY51294.1"/>
    </source>
</evidence>
<dbReference type="Gene3D" id="3.20.100.30">
    <property type="entry name" value="VTC, catalytic tunnel domain"/>
    <property type="match status" value="1"/>
</dbReference>
<evidence type="ECO:0000313" key="3">
    <source>
        <dbReference type="Proteomes" id="UP000177310"/>
    </source>
</evidence>
<feature type="domain" description="VTC" evidence="1">
    <location>
        <begin position="14"/>
        <end position="241"/>
    </location>
</feature>
<comment type="caution">
    <text evidence="2">The sequence shown here is derived from an EMBL/GenBank/DDBJ whole genome shotgun (WGS) entry which is preliminary data.</text>
</comment>
<sequence length="263" mass="30711">MELSTKTKIKVHFQRFEFKYQLPVETIEGLLPQLLKYLEFDPYAQRLPGRQYTVASLYYDSAGLDCYYQKLAGLRTRKKLRVRLYDFNLKPETPVFLEIKRKYDTVVVKDRLTMSYQACQDLLVNNKKPATPLSDHDQETLNEFLWLKLYNGMVPQVMVLYDRKPLVGRVDPQFRVTIDSNVRTFTADWLTAKGIAQPVSRGIAVLEVKFNNVLPFWFHQIIRRYNLAQQPFSKYCRSLETCQPALSAESSLEIYQAQLGLSS</sequence>
<organism evidence="2 3">
    <name type="scientific">Candidatus Buchananbacteria bacterium RIFCSPHIGHO2_02_FULL_56_16</name>
    <dbReference type="NCBI Taxonomy" id="1797542"/>
    <lineage>
        <taxon>Bacteria</taxon>
        <taxon>Candidatus Buchananiibacteriota</taxon>
    </lineage>
</organism>